<dbReference type="PROSITE" id="PS50011">
    <property type="entry name" value="PROTEIN_KINASE_DOM"/>
    <property type="match status" value="1"/>
</dbReference>
<evidence type="ECO:0000256" key="3">
    <source>
        <dbReference type="ARBA" id="ARBA00022777"/>
    </source>
</evidence>
<evidence type="ECO:0000256" key="4">
    <source>
        <dbReference type="ARBA" id="ARBA00022840"/>
    </source>
</evidence>
<dbReference type="PROSITE" id="PS00108">
    <property type="entry name" value="PROTEIN_KINASE_ST"/>
    <property type="match status" value="1"/>
</dbReference>
<evidence type="ECO:0000256" key="5">
    <source>
        <dbReference type="PROSITE-ProRule" id="PRU10141"/>
    </source>
</evidence>
<dbReference type="PANTHER" id="PTHR43289">
    <property type="entry name" value="MITOGEN-ACTIVATED PROTEIN KINASE KINASE KINASE 20-RELATED"/>
    <property type="match status" value="1"/>
</dbReference>
<dbReference type="GO" id="GO:0004674">
    <property type="term" value="F:protein serine/threonine kinase activity"/>
    <property type="evidence" value="ECO:0007669"/>
    <property type="project" value="UniProtKB-KW"/>
</dbReference>
<evidence type="ECO:0000313" key="8">
    <source>
        <dbReference type="EMBL" id="MBB5206987.1"/>
    </source>
</evidence>
<gene>
    <name evidence="8" type="ORF">HNQ52_000503</name>
</gene>
<dbReference type="Proteomes" id="UP000521199">
    <property type="component" value="Unassembled WGS sequence"/>
</dbReference>
<organism evidence="8 9">
    <name type="scientific">Chiayiivirga flava</name>
    <dbReference type="NCBI Taxonomy" id="659595"/>
    <lineage>
        <taxon>Bacteria</taxon>
        <taxon>Pseudomonadati</taxon>
        <taxon>Pseudomonadota</taxon>
        <taxon>Gammaproteobacteria</taxon>
        <taxon>Lysobacterales</taxon>
        <taxon>Lysobacteraceae</taxon>
        <taxon>Chiayiivirga</taxon>
    </lineage>
</organism>
<dbReference type="InterPro" id="IPR017441">
    <property type="entry name" value="Protein_kinase_ATP_BS"/>
</dbReference>
<dbReference type="RefSeq" id="WP_183959471.1">
    <property type="nucleotide sequence ID" value="NZ_JACHHP010000001.1"/>
</dbReference>
<protein>
    <submittedName>
        <fullName evidence="8">Non-specific serine/threonine protein kinase/serine/threonine-protein kinase</fullName>
        <ecNumber evidence="8">2.7.11.1</ecNumber>
    </submittedName>
</protein>
<dbReference type="InterPro" id="IPR011009">
    <property type="entry name" value="Kinase-like_dom_sf"/>
</dbReference>
<dbReference type="AlphaFoldDB" id="A0A7W8D5C3"/>
<reference evidence="8 9" key="1">
    <citation type="submission" date="2020-08" db="EMBL/GenBank/DDBJ databases">
        <title>Genomic Encyclopedia of Type Strains, Phase IV (KMG-IV): sequencing the most valuable type-strain genomes for metagenomic binning, comparative biology and taxonomic classification.</title>
        <authorList>
            <person name="Goeker M."/>
        </authorList>
    </citation>
    <scope>NUCLEOTIDE SEQUENCE [LARGE SCALE GENOMIC DNA]</scope>
    <source>
        <strain evidence="8 9">DSM 24163</strain>
    </source>
</reference>
<feature type="domain" description="Protein kinase" evidence="7">
    <location>
        <begin position="40"/>
        <end position="322"/>
    </location>
</feature>
<dbReference type="CDD" id="cd14014">
    <property type="entry name" value="STKc_PknB_like"/>
    <property type="match status" value="1"/>
</dbReference>
<accession>A0A7W8D5C3</accession>
<keyword evidence="9" id="KW-1185">Reference proteome</keyword>
<sequence length="909" mass="98565">MTASDDALDPTQRLNTRAGPATAPPDGDERILPGDRIGHFRIAAVLGSGGMGEVYRAEQLEPVRRTVALKRLRLRRLDARQLAWFEIERQVLAQMQHPAIAQIFDAGTDDDGAPYFAMEFIEGDSLLRYCELHRLTLRARLELLIRVCEGVQHAHQKGIIHRDLKPANILVSTVDGRALPRIIDFGIATATTRSLAAGSGSEIVGTPDYMSPEQAGVSAAAVDLRSDVYALGVILYELLTGLRPGGVGGHDAATTLRPPSRALDTLRERAAGVAQRQGLSLPSLRRNLRDDLDWIALKAIAPERDARYDSAAAFAADLRCYLDGYPVAAAPASRRYVLGKFVRRNRLGIATAGVALAALLAGLALSLYGLWQADAQRRVAEARGRELEQVVAFQQATLKGIDIAAMGTGLIAAQREQLATQLARDAQRDTVLAQFDAATQRIAPSDLARTALDRFVLAGALASIDRDFADQPQVAADLRASAAEVYMAIGGYARAAELWRAVLDARQTQLGPDALPTLQAESELGTALGESGDLAAARTILEGLYRRTTDRADLPLDLRERIAAAYAVTLNDQGETAAALQVQEALLARIVAERGERDLQALKVRNNLAISLVRAGRREEARDHFEAVLEVRRGLLPPDDPDLLGSMLNVAAIRGALDDFDGALDLQQQVYDTLRRLHGDEHPKTLGALNNLASTLSRMGRADEAIAQLERVVAVARRTQGATHPDTLRWINNLAATLVREGRFEQALPLQREAFEARARVLGPNHQDTLRSAGNVADLLGKLERYDEAIALARSNLAARTAVLGPMHQETIEAQLLLARLLSAGGDAQAAIDALRALLALDIGERDRVNAQSQLYAVYRDSGRTADAVRVRREAIDPFLARDPATLDPALRFLRERLVEDLADDDAAG</sequence>
<dbReference type="SMART" id="SM00028">
    <property type="entry name" value="TPR"/>
    <property type="match status" value="5"/>
</dbReference>
<evidence type="ECO:0000256" key="1">
    <source>
        <dbReference type="ARBA" id="ARBA00022679"/>
    </source>
</evidence>
<feature type="region of interest" description="Disordered" evidence="6">
    <location>
        <begin position="1"/>
        <end position="29"/>
    </location>
</feature>
<dbReference type="InterPro" id="IPR011990">
    <property type="entry name" value="TPR-like_helical_dom_sf"/>
</dbReference>
<dbReference type="Pfam" id="PF13424">
    <property type="entry name" value="TPR_12"/>
    <property type="match status" value="2"/>
</dbReference>
<dbReference type="SMART" id="SM00220">
    <property type="entry name" value="S_TKc"/>
    <property type="match status" value="1"/>
</dbReference>
<dbReference type="EMBL" id="JACHHP010000001">
    <property type="protein sequence ID" value="MBB5206987.1"/>
    <property type="molecule type" value="Genomic_DNA"/>
</dbReference>
<keyword evidence="3 8" id="KW-0418">Kinase</keyword>
<dbReference type="PROSITE" id="PS00107">
    <property type="entry name" value="PROTEIN_KINASE_ATP"/>
    <property type="match status" value="1"/>
</dbReference>
<dbReference type="InterPro" id="IPR008271">
    <property type="entry name" value="Ser/Thr_kinase_AS"/>
</dbReference>
<name>A0A7W8D5C3_9GAMM</name>
<dbReference type="PANTHER" id="PTHR43289:SF6">
    <property type="entry name" value="SERINE_THREONINE-PROTEIN KINASE NEKL-3"/>
    <property type="match status" value="1"/>
</dbReference>
<keyword evidence="8" id="KW-0723">Serine/threonine-protein kinase</keyword>
<dbReference type="InterPro" id="IPR019734">
    <property type="entry name" value="TPR_rpt"/>
</dbReference>
<keyword evidence="2 5" id="KW-0547">Nucleotide-binding</keyword>
<dbReference type="Pfam" id="PF00069">
    <property type="entry name" value="Pkinase"/>
    <property type="match status" value="1"/>
</dbReference>
<dbReference type="Gene3D" id="3.30.200.20">
    <property type="entry name" value="Phosphorylase Kinase, domain 1"/>
    <property type="match status" value="1"/>
</dbReference>
<keyword evidence="1 8" id="KW-0808">Transferase</keyword>
<comment type="caution">
    <text evidence="8">The sequence shown here is derived from an EMBL/GenBank/DDBJ whole genome shotgun (WGS) entry which is preliminary data.</text>
</comment>
<proteinExistence type="predicted"/>
<dbReference type="InterPro" id="IPR000719">
    <property type="entry name" value="Prot_kinase_dom"/>
</dbReference>
<dbReference type="Gene3D" id="1.25.40.10">
    <property type="entry name" value="Tetratricopeptide repeat domain"/>
    <property type="match status" value="3"/>
</dbReference>
<dbReference type="SUPFAM" id="SSF48452">
    <property type="entry name" value="TPR-like"/>
    <property type="match status" value="2"/>
</dbReference>
<evidence type="ECO:0000256" key="2">
    <source>
        <dbReference type="ARBA" id="ARBA00022741"/>
    </source>
</evidence>
<keyword evidence="4 5" id="KW-0067">ATP-binding</keyword>
<evidence type="ECO:0000259" key="7">
    <source>
        <dbReference type="PROSITE" id="PS50011"/>
    </source>
</evidence>
<evidence type="ECO:0000313" key="9">
    <source>
        <dbReference type="Proteomes" id="UP000521199"/>
    </source>
</evidence>
<dbReference type="Pfam" id="PF13374">
    <property type="entry name" value="TPR_10"/>
    <property type="match status" value="2"/>
</dbReference>
<dbReference type="EC" id="2.7.11.1" evidence="8"/>
<dbReference type="GO" id="GO:0005524">
    <property type="term" value="F:ATP binding"/>
    <property type="evidence" value="ECO:0007669"/>
    <property type="project" value="UniProtKB-UniRule"/>
</dbReference>
<evidence type="ECO:0000256" key="6">
    <source>
        <dbReference type="SAM" id="MobiDB-lite"/>
    </source>
</evidence>
<dbReference type="Gene3D" id="1.10.510.10">
    <property type="entry name" value="Transferase(Phosphotransferase) domain 1"/>
    <property type="match status" value="1"/>
</dbReference>
<dbReference type="SUPFAM" id="SSF56112">
    <property type="entry name" value="Protein kinase-like (PK-like)"/>
    <property type="match status" value="1"/>
</dbReference>
<feature type="binding site" evidence="5">
    <location>
        <position position="70"/>
    </location>
    <ligand>
        <name>ATP</name>
        <dbReference type="ChEBI" id="CHEBI:30616"/>
    </ligand>
</feature>